<evidence type="ECO:0000313" key="15">
    <source>
        <dbReference type="Proteomes" id="UP000183832"/>
    </source>
</evidence>
<dbReference type="GO" id="GO:0035925">
    <property type="term" value="F:mRNA 3'-UTR AU-rich region binding"/>
    <property type="evidence" value="ECO:0007669"/>
    <property type="project" value="TreeGrafter"/>
</dbReference>
<evidence type="ECO:0000256" key="2">
    <source>
        <dbReference type="ARBA" id="ARBA00004604"/>
    </source>
</evidence>
<dbReference type="Pfam" id="PF03725">
    <property type="entry name" value="RNase_PH_C"/>
    <property type="match status" value="1"/>
</dbReference>
<dbReference type="PANTHER" id="PTHR11097:SF14">
    <property type="entry name" value="EXOSOME COMPLEX COMPONENT RRP45"/>
    <property type="match status" value="1"/>
</dbReference>
<dbReference type="GO" id="GO:0000177">
    <property type="term" value="C:cytoplasmic exosome (RNase complex)"/>
    <property type="evidence" value="ECO:0007669"/>
    <property type="project" value="TreeGrafter"/>
</dbReference>
<dbReference type="OrthoDB" id="10264038at2759"/>
<evidence type="ECO:0000256" key="4">
    <source>
        <dbReference type="ARBA" id="ARBA00019572"/>
    </source>
</evidence>
<dbReference type="InterPro" id="IPR015847">
    <property type="entry name" value="ExoRNase_PH_dom2"/>
</dbReference>
<dbReference type="InterPro" id="IPR001247">
    <property type="entry name" value="ExoRNase_PH_dom1"/>
</dbReference>
<dbReference type="InterPro" id="IPR020568">
    <property type="entry name" value="Ribosomal_Su5_D2-typ_SF"/>
</dbReference>
<feature type="domain" description="Exoribonuclease phosphorolytic" evidence="13">
    <location>
        <begin position="191"/>
        <end position="258"/>
    </location>
</feature>
<dbReference type="SUPFAM" id="SSF54211">
    <property type="entry name" value="Ribosomal protein S5 domain 2-like"/>
    <property type="match status" value="1"/>
</dbReference>
<name>A0A1J1HJX3_9DIPT</name>
<dbReference type="CDD" id="cd11368">
    <property type="entry name" value="RNase_PH_RRP45"/>
    <property type="match status" value="1"/>
</dbReference>
<proteinExistence type="inferred from homology"/>
<dbReference type="GO" id="GO:0005730">
    <property type="term" value="C:nucleolus"/>
    <property type="evidence" value="ECO:0007669"/>
    <property type="project" value="UniProtKB-SubCell"/>
</dbReference>
<keyword evidence="7" id="KW-0271">Exosome</keyword>
<dbReference type="GO" id="GO:0034475">
    <property type="term" value="P:U4 snRNA 3'-end processing"/>
    <property type="evidence" value="ECO:0007669"/>
    <property type="project" value="TreeGrafter"/>
</dbReference>
<feature type="compositionally biased region" description="Acidic residues" evidence="11">
    <location>
        <begin position="348"/>
        <end position="361"/>
    </location>
</feature>
<dbReference type="GO" id="GO:0071028">
    <property type="term" value="P:nuclear mRNA surveillance"/>
    <property type="evidence" value="ECO:0007669"/>
    <property type="project" value="TreeGrafter"/>
</dbReference>
<evidence type="ECO:0000256" key="10">
    <source>
        <dbReference type="ARBA" id="ARBA00032660"/>
    </source>
</evidence>
<dbReference type="GO" id="GO:0034476">
    <property type="term" value="P:U5 snRNA 3'-end processing"/>
    <property type="evidence" value="ECO:0007669"/>
    <property type="project" value="TreeGrafter"/>
</dbReference>
<feature type="region of interest" description="Disordered" evidence="11">
    <location>
        <begin position="342"/>
        <end position="394"/>
    </location>
</feature>
<keyword evidence="6" id="KW-0698">rRNA processing</keyword>
<dbReference type="SUPFAM" id="SSF55666">
    <property type="entry name" value="Ribonuclease PH domain 2-like"/>
    <property type="match status" value="1"/>
</dbReference>
<dbReference type="InterPro" id="IPR050590">
    <property type="entry name" value="Exosome_comp_Rrp42_subfam"/>
</dbReference>
<evidence type="ECO:0000256" key="6">
    <source>
        <dbReference type="ARBA" id="ARBA00022552"/>
    </source>
</evidence>
<feature type="compositionally biased region" description="Polar residues" evidence="11">
    <location>
        <begin position="362"/>
        <end position="372"/>
    </location>
</feature>
<keyword evidence="8" id="KW-0694">RNA-binding</keyword>
<evidence type="ECO:0000256" key="5">
    <source>
        <dbReference type="ARBA" id="ARBA00022490"/>
    </source>
</evidence>
<evidence type="ECO:0000256" key="8">
    <source>
        <dbReference type="ARBA" id="ARBA00022884"/>
    </source>
</evidence>
<evidence type="ECO:0000259" key="12">
    <source>
        <dbReference type="Pfam" id="PF01138"/>
    </source>
</evidence>
<dbReference type="STRING" id="568069.A0A1J1HJX3"/>
<dbReference type="GO" id="GO:0000467">
    <property type="term" value="P:exonucleolytic trimming to generate mature 3'-end of 5.8S rRNA from tricistronic rRNA transcript (SSU-rRNA, 5.8S rRNA, LSU-rRNA)"/>
    <property type="evidence" value="ECO:0007669"/>
    <property type="project" value="TreeGrafter"/>
</dbReference>
<evidence type="ECO:0000313" key="14">
    <source>
        <dbReference type="EMBL" id="CRK88343.1"/>
    </source>
</evidence>
<keyword evidence="15" id="KW-1185">Reference proteome</keyword>
<feature type="compositionally biased region" description="Basic and acidic residues" evidence="11">
    <location>
        <begin position="373"/>
        <end position="394"/>
    </location>
</feature>
<keyword evidence="9" id="KW-0539">Nucleus</keyword>
<dbReference type="AlphaFoldDB" id="A0A1J1HJX3"/>
<dbReference type="PANTHER" id="PTHR11097">
    <property type="entry name" value="EXOSOME COMPLEX EXONUCLEASE RIBOSOMAL RNA PROCESSING PROTEIN"/>
    <property type="match status" value="1"/>
</dbReference>
<comment type="similarity">
    <text evidence="3">Belongs to the RNase PH family.</text>
</comment>
<evidence type="ECO:0000256" key="3">
    <source>
        <dbReference type="ARBA" id="ARBA00006678"/>
    </source>
</evidence>
<dbReference type="InterPro" id="IPR036345">
    <property type="entry name" value="ExoRNase_PH_dom2_sf"/>
</dbReference>
<dbReference type="GO" id="GO:0016075">
    <property type="term" value="P:rRNA catabolic process"/>
    <property type="evidence" value="ECO:0007669"/>
    <property type="project" value="TreeGrafter"/>
</dbReference>
<comment type="subcellular location">
    <subcellularLocation>
        <location evidence="1">Cytoplasm</location>
    </subcellularLocation>
    <subcellularLocation>
        <location evidence="2">Nucleus</location>
        <location evidence="2">Nucleolus</location>
    </subcellularLocation>
</comment>
<dbReference type="Proteomes" id="UP000183832">
    <property type="component" value="Unassembled WGS sequence"/>
</dbReference>
<dbReference type="Gene3D" id="3.30.230.70">
    <property type="entry name" value="GHMP Kinase, N-terminal domain"/>
    <property type="match status" value="1"/>
</dbReference>
<evidence type="ECO:0000256" key="9">
    <source>
        <dbReference type="ARBA" id="ARBA00023242"/>
    </source>
</evidence>
<accession>A0A1J1HJX3</accession>
<evidence type="ECO:0000256" key="7">
    <source>
        <dbReference type="ARBA" id="ARBA00022835"/>
    </source>
</evidence>
<organism evidence="14 15">
    <name type="scientific">Clunio marinus</name>
    <dbReference type="NCBI Taxonomy" id="568069"/>
    <lineage>
        <taxon>Eukaryota</taxon>
        <taxon>Metazoa</taxon>
        <taxon>Ecdysozoa</taxon>
        <taxon>Arthropoda</taxon>
        <taxon>Hexapoda</taxon>
        <taxon>Insecta</taxon>
        <taxon>Pterygota</taxon>
        <taxon>Neoptera</taxon>
        <taxon>Endopterygota</taxon>
        <taxon>Diptera</taxon>
        <taxon>Nematocera</taxon>
        <taxon>Chironomoidea</taxon>
        <taxon>Chironomidae</taxon>
        <taxon>Clunio</taxon>
    </lineage>
</organism>
<dbReference type="GO" id="GO:0071038">
    <property type="term" value="P:TRAMP-dependent tRNA surveillance pathway"/>
    <property type="evidence" value="ECO:0007669"/>
    <property type="project" value="TreeGrafter"/>
</dbReference>
<reference evidence="14 15" key="1">
    <citation type="submission" date="2015-04" db="EMBL/GenBank/DDBJ databases">
        <authorList>
            <person name="Syromyatnikov M.Y."/>
            <person name="Popov V.N."/>
        </authorList>
    </citation>
    <scope>NUCLEOTIDE SEQUENCE [LARGE SCALE GENOMIC DNA]</scope>
</reference>
<dbReference type="GO" id="GO:0034473">
    <property type="term" value="P:U1 snRNA 3'-end processing"/>
    <property type="evidence" value="ECO:0007669"/>
    <property type="project" value="TreeGrafter"/>
</dbReference>
<dbReference type="GO" id="GO:0071035">
    <property type="term" value="P:nuclear polyadenylation-dependent rRNA catabolic process"/>
    <property type="evidence" value="ECO:0007669"/>
    <property type="project" value="TreeGrafter"/>
</dbReference>
<dbReference type="InterPro" id="IPR027408">
    <property type="entry name" value="PNPase/RNase_PH_dom_sf"/>
</dbReference>
<feature type="domain" description="Exoribonuclease phosphorolytic" evidence="12">
    <location>
        <begin position="31"/>
        <end position="164"/>
    </location>
</feature>
<dbReference type="InterPro" id="IPR033100">
    <property type="entry name" value="Rrp45"/>
</dbReference>
<sequence>MRETILSNNEKSFVEKSILEGLRVDKRNLNEFRNLGLFFGQDVGSVICTLGATKVFAQVSCELSSPRTSRPNEGTIFINVEMGPMAAPHLEVGFPLSDSCIQINRILERTLRESRCVDLESLCIIAEEKVWNLRVDIAVLNHEGNVMDCSCIAAVAALAHFKRPDVTTTGDGEFIIHSPAEKDLVPIVLHHYPICVTYALFDDGKIPVADPTALEERVSEASLVLAVNSYKELCCMNLTGVSLTSPHLILRCSEMAAERSRRIVEFIKSILEEDEAQRAKGNLPKGFAESIALSNLPSNFHNEEIVEKIEQPEIVGIAESSSHGETSDDEVKIIDDNTVTSGKWIEVTSEDEDSSSDEEMPEQTNTRTSQDAPKTEKKLHSNESSEEEKTIVLK</sequence>
<gene>
    <name evidence="14" type="ORF">CLUMA_CG002121</name>
</gene>
<dbReference type="FunFam" id="3.30.230.70:FF:000005">
    <property type="entry name" value="Exosome complex component RRP45"/>
    <property type="match status" value="1"/>
</dbReference>
<dbReference type="Pfam" id="PF01138">
    <property type="entry name" value="RNase_PH"/>
    <property type="match status" value="1"/>
</dbReference>
<evidence type="ECO:0000259" key="13">
    <source>
        <dbReference type="Pfam" id="PF03725"/>
    </source>
</evidence>
<protein>
    <recommendedName>
        <fullName evidence="4">Exosome complex component RRP45</fullName>
    </recommendedName>
    <alternativeName>
        <fullName evidence="10">Exosome component 9</fullName>
    </alternativeName>
</protein>
<evidence type="ECO:0000256" key="1">
    <source>
        <dbReference type="ARBA" id="ARBA00004496"/>
    </source>
</evidence>
<evidence type="ECO:0000256" key="11">
    <source>
        <dbReference type="SAM" id="MobiDB-lite"/>
    </source>
</evidence>
<keyword evidence="5" id="KW-0963">Cytoplasm</keyword>
<dbReference type="EMBL" id="CVRI01000006">
    <property type="protein sequence ID" value="CRK88343.1"/>
    <property type="molecule type" value="Genomic_DNA"/>
</dbReference>
<dbReference type="GO" id="GO:0000176">
    <property type="term" value="C:nuclear exosome (RNase complex)"/>
    <property type="evidence" value="ECO:0007669"/>
    <property type="project" value="TreeGrafter"/>
</dbReference>